<dbReference type="AlphaFoldDB" id="A0A4Q1JJG3"/>
<dbReference type="Proteomes" id="UP000289703">
    <property type="component" value="Unassembled WGS sequence"/>
</dbReference>
<accession>A0A4Q1JJG3</accession>
<dbReference type="EMBL" id="SAXA01000012">
    <property type="protein sequence ID" value="RXQ90968.1"/>
    <property type="molecule type" value="Genomic_DNA"/>
</dbReference>
<dbReference type="RefSeq" id="WP_129255069.1">
    <property type="nucleotide sequence ID" value="NZ_SAXA01000012.1"/>
</dbReference>
<evidence type="ECO:0000313" key="1">
    <source>
        <dbReference type="EMBL" id="RXQ90968.1"/>
    </source>
</evidence>
<proteinExistence type="predicted"/>
<reference evidence="1 2" key="1">
    <citation type="submission" date="2019-01" db="EMBL/GenBank/DDBJ databases">
        <title>Ancylomarina salipaludis sp. nov., isolated from a salt marsh.</title>
        <authorList>
            <person name="Yoon J.-H."/>
        </authorList>
    </citation>
    <scope>NUCLEOTIDE SEQUENCE [LARGE SCALE GENOMIC DNA]</scope>
    <source>
        <strain evidence="1 2">SHSM-M15</strain>
    </source>
</reference>
<name>A0A4Q1JJG3_9BACT</name>
<evidence type="ECO:0000313" key="2">
    <source>
        <dbReference type="Proteomes" id="UP000289703"/>
    </source>
</evidence>
<protein>
    <submittedName>
        <fullName evidence="1">Uncharacterized protein</fullName>
    </submittedName>
</protein>
<organism evidence="1 2">
    <name type="scientific">Ancylomarina salipaludis</name>
    <dbReference type="NCBI Taxonomy" id="2501299"/>
    <lineage>
        <taxon>Bacteria</taxon>
        <taxon>Pseudomonadati</taxon>
        <taxon>Bacteroidota</taxon>
        <taxon>Bacteroidia</taxon>
        <taxon>Marinilabiliales</taxon>
        <taxon>Marinifilaceae</taxon>
        <taxon>Ancylomarina</taxon>
    </lineage>
</organism>
<sequence length="104" mass="11486">MSGSSGSYMPIKRQTFNCISGSIFTEIASANFEVLKLYSVGHIFNVGLLNGKVVIENNDGEVLGSIIHENLQELIDCILEGNEYSAKITSISNYNYKVKISYKN</sequence>
<comment type="caution">
    <text evidence="1">The sequence shown here is derived from an EMBL/GenBank/DDBJ whole genome shotgun (WGS) entry which is preliminary data.</text>
</comment>
<gene>
    <name evidence="1" type="ORF">EO244_12755</name>
</gene>
<keyword evidence="2" id="KW-1185">Reference proteome</keyword>